<reference evidence="3 4" key="1">
    <citation type="submission" date="2019-11" db="EMBL/GenBank/DDBJ databases">
        <title>Pseudooceanicola pacifica sp. nov., isolated from deep-sea sediment of the Pacific Ocean.</title>
        <authorList>
            <person name="Lyu L."/>
        </authorList>
    </citation>
    <scope>NUCLEOTIDE SEQUENCE [LARGE SCALE GENOMIC DNA]</scope>
    <source>
        <strain evidence="3 4">216_PA32_1</strain>
    </source>
</reference>
<gene>
    <name evidence="3" type="ORF">GLS40_15070</name>
</gene>
<name>A0A844WGR3_9RHOB</name>
<comment type="caution">
    <text evidence="3">The sequence shown here is derived from an EMBL/GenBank/DDBJ whole genome shotgun (WGS) entry which is preliminary data.</text>
</comment>
<dbReference type="Proteomes" id="UP000443843">
    <property type="component" value="Unassembled WGS sequence"/>
</dbReference>
<comment type="similarity">
    <text evidence="1">Belongs to the short-chain dehydrogenases/reductases (SDR) family.</text>
</comment>
<dbReference type="InterPro" id="IPR051122">
    <property type="entry name" value="SDR_DHRS6-like"/>
</dbReference>
<evidence type="ECO:0000256" key="1">
    <source>
        <dbReference type="ARBA" id="ARBA00006484"/>
    </source>
</evidence>
<dbReference type="GO" id="GO:0016491">
    <property type="term" value="F:oxidoreductase activity"/>
    <property type="evidence" value="ECO:0007669"/>
    <property type="project" value="UniProtKB-KW"/>
</dbReference>
<dbReference type="PANTHER" id="PTHR43477:SF1">
    <property type="entry name" value="DIHYDROANTICAPSIN 7-DEHYDROGENASE"/>
    <property type="match status" value="1"/>
</dbReference>
<keyword evidence="2" id="KW-0560">Oxidoreductase</keyword>
<dbReference type="EMBL" id="WNXQ01000010">
    <property type="protein sequence ID" value="MWB79359.1"/>
    <property type="molecule type" value="Genomic_DNA"/>
</dbReference>
<sequence length="258" mass="26617">MQLRDRIGIVTAGASGMGRAGVLRFAAEGAAVAVVDIDAEAVAATVKAVEAAGGTALPLVGDLTDDSFSRDIVARTVEAYGGLDFFWGHAGHPGPAAVEDMDPALLDLAIDLNLRTIVHTTAAAIPEMRKRGKGGLLYTASTAGLAGSPRSPVYSMMKFGVVGWTRSLAKRLAPDNIRCNVICPGGVDTPMLRTFLARPDAPPPNMDPDEMVAARGKQTPLGRNCEADEIAATALFLLSDAASYITGAALPVDGGMTA</sequence>
<dbReference type="InterPro" id="IPR002347">
    <property type="entry name" value="SDR_fam"/>
</dbReference>
<dbReference type="CDD" id="cd05233">
    <property type="entry name" value="SDR_c"/>
    <property type="match status" value="1"/>
</dbReference>
<organism evidence="3 4">
    <name type="scientific">Pseudooceanicola pacificus</name>
    <dbReference type="NCBI Taxonomy" id="2676438"/>
    <lineage>
        <taxon>Bacteria</taxon>
        <taxon>Pseudomonadati</taxon>
        <taxon>Pseudomonadota</taxon>
        <taxon>Alphaproteobacteria</taxon>
        <taxon>Rhodobacterales</taxon>
        <taxon>Paracoccaceae</taxon>
        <taxon>Pseudooceanicola</taxon>
    </lineage>
</organism>
<dbReference type="PRINTS" id="PR00081">
    <property type="entry name" value="GDHRDH"/>
</dbReference>
<dbReference type="SUPFAM" id="SSF51735">
    <property type="entry name" value="NAD(P)-binding Rossmann-fold domains"/>
    <property type="match status" value="1"/>
</dbReference>
<dbReference type="FunFam" id="3.40.50.720:FF:000084">
    <property type="entry name" value="Short-chain dehydrogenase reductase"/>
    <property type="match status" value="1"/>
</dbReference>
<dbReference type="AlphaFoldDB" id="A0A844WGR3"/>
<evidence type="ECO:0000313" key="3">
    <source>
        <dbReference type="EMBL" id="MWB79359.1"/>
    </source>
</evidence>
<keyword evidence="4" id="KW-1185">Reference proteome</keyword>
<proteinExistence type="inferred from homology"/>
<dbReference type="PANTHER" id="PTHR43477">
    <property type="entry name" value="DIHYDROANTICAPSIN 7-DEHYDROGENASE"/>
    <property type="match status" value="1"/>
</dbReference>
<accession>A0A844WGR3</accession>
<evidence type="ECO:0000313" key="4">
    <source>
        <dbReference type="Proteomes" id="UP000443843"/>
    </source>
</evidence>
<dbReference type="InterPro" id="IPR036291">
    <property type="entry name" value="NAD(P)-bd_dom_sf"/>
</dbReference>
<dbReference type="Gene3D" id="3.40.50.720">
    <property type="entry name" value="NAD(P)-binding Rossmann-like Domain"/>
    <property type="match status" value="1"/>
</dbReference>
<protein>
    <submittedName>
        <fullName evidence="3">SDR family oxidoreductase</fullName>
    </submittedName>
</protein>
<dbReference type="Pfam" id="PF13561">
    <property type="entry name" value="adh_short_C2"/>
    <property type="match status" value="1"/>
</dbReference>
<evidence type="ECO:0000256" key="2">
    <source>
        <dbReference type="ARBA" id="ARBA00023002"/>
    </source>
</evidence>
<dbReference type="RefSeq" id="WP_160383573.1">
    <property type="nucleotide sequence ID" value="NZ_WNXQ01000010.1"/>
</dbReference>